<dbReference type="Proteomes" id="UP001610063">
    <property type="component" value="Unassembled WGS sequence"/>
</dbReference>
<keyword evidence="3" id="KW-1185">Reference proteome</keyword>
<organism evidence="2 3">
    <name type="scientific">Marinoscillum luteum</name>
    <dbReference type="NCBI Taxonomy" id="861051"/>
    <lineage>
        <taxon>Bacteria</taxon>
        <taxon>Pseudomonadati</taxon>
        <taxon>Bacteroidota</taxon>
        <taxon>Cytophagia</taxon>
        <taxon>Cytophagales</taxon>
        <taxon>Reichenbachiellaceae</taxon>
        <taxon>Marinoscillum</taxon>
    </lineage>
</organism>
<reference evidence="2 3" key="1">
    <citation type="journal article" date="2013" name="Int. J. Syst. Evol. Microbiol.">
        <title>Marinoscillum luteum sp. nov., isolated from marine sediment.</title>
        <authorList>
            <person name="Cha I.T."/>
            <person name="Park S.J."/>
            <person name="Kim S.J."/>
            <person name="Kim J.G."/>
            <person name="Jung M.Y."/>
            <person name="Shin K.S."/>
            <person name="Kwon K.K."/>
            <person name="Yang S.H."/>
            <person name="Seo Y.S."/>
            <person name="Rhee S.K."/>
        </authorList>
    </citation>
    <scope>NUCLEOTIDE SEQUENCE [LARGE SCALE GENOMIC DNA]</scope>
    <source>
        <strain evidence="2 3">KCTC 23939</strain>
    </source>
</reference>
<protein>
    <recommendedName>
        <fullName evidence="4">CHRD domain-containing protein</fullName>
    </recommendedName>
</protein>
<accession>A0ABW7NEJ6</accession>
<evidence type="ECO:0000313" key="3">
    <source>
        <dbReference type="Proteomes" id="UP001610063"/>
    </source>
</evidence>
<name>A0ABW7NEJ6_9BACT</name>
<evidence type="ECO:0000313" key="2">
    <source>
        <dbReference type="EMBL" id="MFH6985978.1"/>
    </source>
</evidence>
<dbReference type="EMBL" id="JBIPKE010000020">
    <property type="protein sequence ID" value="MFH6985978.1"/>
    <property type="molecule type" value="Genomic_DNA"/>
</dbReference>
<dbReference type="InterPro" id="IPR036423">
    <property type="entry name" value="SOD-like_Cu/Zn_dom_sf"/>
</dbReference>
<dbReference type="SUPFAM" id="SSF49329">
    <property type="entry name" value="Cu,Zn superoxide dismutase-like"/>
    <property type="match status" value="1"/>
</dbReference>
<comment type="similarity">
    <text evidence="1">Belongs to the Cu-Zn superoxide dismutase family.</text>
</comment>
<dbReference type="RefSeq" id="WP_395419451.1">
    <property type="nucleotide sequence ID" value="NZ_JBIPKE010000020.1"/>
</dbReference>
<dbReference type="PROSITE" id="PS51257">
    <property type="entry name" value="PROKAR_LIPOPROTEIN"/>
    <property type="match status" value="1"/>
</dbReference>
<proteinExistence type="inferred from homology"/>
<gene>
    <name evidence="2" type="ORF">ACHKAR_21165</name>
</gene>
<evidence type="ECO:0008006" key="4">
    <source>
        <dbReference type="Google" id="ProtNLM"/>
    </source>
</evidence>
<sequence length="163" mass="17829">MKNVLLIFSVFVILSACSTGDEPGTAERSSTYLLYRANYNPVSGDVTVRELAPGQLEFHIKLQNTTEGGEHPAHLHFGSVREVGELAFALNPVDGSTGESVTVLEGVQMSDGEVLTYDSFLEMDASIKVHMNDNYFKHMVLSFGNVGKNENYFFDGVAMCTGH</sequence>
<evidence type="ECO:0000256" key="1">
    <source>
        <dbReference type="ARBA" id="ARBA00010457"/>
    </source>
</evidence>
<comment type="caution">
    <text evidence="2">The sequence shown here is derived from an EMBL/GenBank/DDBJ whole genome shotgun (WGS) entry which is preliminary data.</text>
</comment>